<evidence type="ECO:0000256" key="11">
    <source>
        <dbReference type="RuleBase" id="RU003357"/>
    </source>
</evidence>
<keyword evidence="8 15" id="KW-0675">Receptor</keyword>
<dbReference type="EMBL" id="QRTW01000003">
    <property type="protein sequence ID" value="RGR16905.1"/>
    <property type="molecule type" value="Genomic_DNA"/>
</dbReference>
<dbReference type="GO" id="GO:0009279">
    <property type="term" value="C:cell outer membrane"/>
    <property type="evidence" value="ECO:0007669"/>
    <property type="project" value="UniProtKB-SubCell"/>
</dbReference>
<comment type="subcellular location">
    <subcellularLocation>
        <location evidence="1 10">Cell outer membrane</location>
        <topology evidence="1 10">Multi-pass membrane protein</topology>
    </subcellularLocation>
</comment>
<evidence type="ECO:0000259" key="13">
    <source>
        <dbReference type="Pfam" id="PF00593"/>
    </source>
</evidence>
<dbReference type="InterPro" id="IPR037066">
    <property type="entry name" value="Plug_dom_sf"/>
</dbReference>
<dbReference type="GO" id="GO:0044718">
    <property type="term" value="P:siderophore transmembrane transport"/>
    <property type="evidence" value="ECO:0007669"/>
    <property type="project" value="TreeGrafter"/>
</dbReference>
<keyword evidence="5 12" id="KW-0732">Signal</keyword>
<organism evidence="15 16">
    <name type="scientific">Bacteroides stercoris</name>
    <dbReference type="NCBI Taxonomy" id="46506"/>
    <lineage>
        <taxon>Bacteria</taxon>
        <taxon>Pseudomonadati</taxon>
        <taxon>Bacteroidota</taxon>
        <taxon>Bacteroidia</taxon>
        <taxon>Bacteroidales</taxon>
        <taxon>Bacteroidaceae</taxon>
        <taxon>Bacteroides</taxon>
    </lineage>
</organism>
<name>A0A412DSC6_BACSE</name>
<feature type="domain" description="TonB-dependent receptor plug" evidence="14">
    <location>
        <begin position="156"/>
        <end position="282"/>
    </location>
</feature>
<keyword evidence="6 11" id="KW-0798">TonB box</keyword>
<dbReference type="SUPFAM" id="SSF49464">
    <property type="entry name" value="Carboxypeptidase regulatory domain-like"/>
    <property type="match status" value="1"/>
</dbReference>
<evidence type="ECO:0000259" key="14">
    <source>
        <dbReference type="Pfam" id="PF07715"/>
    </source>
</evidence>
<evidence type="ECO:0000313" key="15">
    <source>
        <dbReference type="EMBL" id="RGR16905.1"/>
    </source>
</evidence>
<reference evidence="15 16" key="1">
    <citation type="submission" date="2018-08" db="EMBL/GenBank/DDBJ databases">
        <title>A genome reference for cultivated species of the human gut microbiota.</title>
        <authorList>
            <person name="Zou Y."/>
            <person name="Xue W."/>
            <person name="Luo G."/>
        </authorList>
    </citation>
    <scope>NUCLEOTIDE SEQUENCE [LARGE SCALE GENOMIC DNA]</scope>
    <source>
        <strain evidence="15 16">AF26-20BH</strain>
    </source>
</reference>
<protein>
    <submittedName>
        <fullName evidence="15">TonB-dependent receptor</fullName>
    </submittedName>
</protein>
<evidence type="ECO:0000256" key="9">
    <source>
        <dbReference type="ARBA" id="ARBA00023237"/>
    </source>
</evidence>
<comment type="similarity">
    <text evidence="10 11">Belongs to the TonB-dependent receptor family.</text>
</comment>
<dbReference type="InterPro" id="IPR036942">
    <property type="entry name" value="Beta-barrel_TonB_sf"/>
</dbReference>
<dbReference type="PANTHER" id="PTHR30069">
    <property type="entry name" value="TONB-DEPENDENT OUTER MEMBRANE RECEPTOR"/>
    <property type="match status" value="1"/>
</dbReference>
<dbReference type="Gene3D" id="2.40.170.20">
    <property type="entry name" value="TonB-dependent receptor, beta-barrel domain"/>
    <property type="match status" value="1"/>
</dbReference>
<accession>A0A412DSC6</accession>
<evidence type="ECO:0000256" key="2">
    <source>
        <dbReference type="ARBA" id="ARBA00022448"/>
    </source>
</evidence>
<sequence>MKQSILIVLIAFLGMTPARAARRATLDCKEVILKEASVPIDNKLEGDDTPTSEKKTGKKVVTVRMKGIIFDKKTQERLAGVTLVLNDNPAVGTITNMDGAFQITAEQGSKLKISYIGYETQLIAVNHTDDMKIELDQDNFKLDEVVVTGQGAEVQKRRLSSNVTTVNSKELERMKQGRVDQILQNALPNVQITMASGQAGTTSLVKSRGLSSAYSNSTPVIYVDGVRVDNMNTGATLNNSLNGNSAVTGSIGDIPMENIDHIEYVTGGAATTLYGSDAANGVIQIFTKKGSDQKTTFFAETQLEADVASSQFYHFKRTKELLHQTGFTQKYRIGFDGGTEKYGYSFGASMSNSTGTLIENGNEDRKYDLRFGSKMKFNKFFEYQNSFGMVIQDFSRSRNGNQGGYTGLWFTEGAAATNFKYTDAEGKLVNYGADLDALDDYAFAQMKAFVNKAESLQNNRESIKRFQTSQSLSYSPLNNLIFKGVLGIDYRLNNNKNIITNEYLIHTQQKPEGTSNAGSISNFDRKYFGLTIDLNGQHKYRYKDIFSLISTAGFQFFSTHDHQSVYNGSNVRDGAQIVAGAGTLTSNEWLSYLYNYGYFIQENIGFLDRYYIDLGLRSDYNTAFGDNVGWQYYPKIGFSYILSEEPFMQGLKESNIISNLRILANYGVAGSYPPPFEYQRTVAFNSFLGQQAASFGKYGNPDLAPEKKHSYEAGFNAVLFNRVLNLGVTYYYALTKDALFSIPSLPSSGQSANYLSNVGEIENKGIELSVGLQLVDTKNWNVRLNASYNTNHNKVLSIGTAVPFAIGGFSSRTVQTVVAKGEPVGFIRGYKAVLNPDNSLKEVLPLQNLGSTLPTGYGNFSLNASYKNLSLMISGDYQYGAYVHSFDRQFRFSKGLKDSAIPDKALEGVDQGANWLNFTNFFVEKSDFIKIRNIGVSYHYKPKKYLKDVNLAFNVYNPFAFTASSVDPEAALAGARSQGAVAVGGLNYSSYSTPRQYVGTIRISF</sequence>
<dbReference type="PANTHER" id="PTHR30069:SF29">
    <property type="entry name" value="HEMOGLOBIN AND HEMOGLOBIN-HAPTOGLOBIN-BINDING PROTEIN 1-RELATED"/>
    <property type="match status" value="1"/>
</dbReference>
<evidence type="ECO:0000256" key="6">
    <source>
        <dbReference type="ARBA" id="ARBA00023077"/>
    </source>
</evidence>
<dbReference type="Pfam" id="PF13715">
    <property type="entry name" value="CarbopepD_reg_2"/>
    <property type="match status" value="1"/>
</dbReference>
<keyword evidence="9 10" id="KW-0998">Cell outer membrane</keyword>
<dbReference type="InterPro" id="IPR012910">
    <property type="entry name" value="Plug_dom"/>
</dbReference>
<evidence type="ECO:0000256" key="1">
    <source>
        <dbReference type="ARBA" id="ARBA00004571"/>
    </source>
</evidence>
<dbReference type="PROSITE" id="PS52016">
    <property type="entry name" value="TONB_DEPENDENT_REC_3"/>
    <property type="match status" value="1"/>
</dbReference>
<evidence type="ECO:0000256" key="10">
    <source>
        <dbReference type="PROSITE-ProRule" id="PRU01360"/>
    </source>
</evidence>
<keyword evidence="2 10" id="KW-0813">Transport</keyword>
<evidence type="ECO:0000256" key="3">
    <source>
        <dbReference type="ARBA" id="ARBA00022452"/>
    </source>
</evidence>
<dbReference type="GO" id="GO:0015344">
    <property type="term" value="F:siderophore uptake transmembrane transporter activity"/>
    <property type="evidence" value="ECO:0007669"/>
    <property type="project" value="TreeGrafter"/>
</dbReference>
<dbReference type="Pfam" id="PF07715">
    <property type="entry name" value="Plug"/>
    <property type="match status" value="1"/>
</dbReference>
<evidence type="ECO:0000256" key="7">
    <source>
        <dbReference type="ARBA" id="ARBA00023136"/>
    </source>
</evidence>
<keyword evidence="3 10" id="KW-1134">Transmembrane beta strand</keyword>
<evidence type="ECO:0000256" key="8">
    <source>
        <dbReference type="ARBA" id="ARBA00023170"/>
    </source>
</evidence>
<feature type="chain" id="PRO_5019196627" evidence="12">
    <location>
        <begin position="21"/>
        <end position="1005"/>
    </location>
</feature>
<feature type="domain" description="TonB-dependent receptor-like beta-barrel" evidence="13">
    <location>
        <begin position="448"/>
        <end position="957"/>
    </location>
</feature>
<dbReference type="InterPro" id="IPR000531">
    <property type="entry name" value="Beta-barrel_TonB"/>
</dbReference>
<dbReference type="Proteomes" id="UP000283310">
    <property type="component" value="Unassembled WGS sequence"/>
</dbReference>
<evidence type="ECO:0000256" key="12">
    <source>
        <dbReference type="SAM" id="SignalP"/>
    </source>
</evidence>
<evidence type="ECO:0000256" key="4">
    <source>
        <dbReference type="ARBA" id="ARBA00022692"/>
    </source>
</evidence>
<dbReference type="Pfam" id="PF00593">
    <property type="entry name" value="TonB_dep_Rec_b-barrel"/>
    <property type="match status" value="1"/>
</dbReference>
<evidence type="ECO:0000256" key="5">
    <source>
        <dbReference type="ARBA" id="ARBA00022729"/>
    </source>
</evidence>
<keyword evidence="4 10" id="KW-0812">Transmembrane</keyword>
<gene>
    <name evidence="15" type="ORF">DWY65_02805</name>
</gene>
<dbReference type="Gene3D" id="2.170.130.10">
    <property type="entry name" value="TonB-dependent receptor, plug domain"/>
    <property type="match status" value="1"/>
</dbReference>
<dbReference type="SUPFAM" id="SSF56935">
    <property type="entry name" value="Porins"/>
    <property type="match status" value="1"/>
</dbReference>
<dbReference type="InterPro" id="IPR008969">
    <property type="entry name" value="CarboxyPept-like_regulatory"/>
</dbReference>
<dbReference type="AlphaFoldDB" id="A0A412DSC6"/>
<dbReference type="RefSeq" id="WP_117902987.1">
    <property type="nucleotide sequence ID" value="NZ_JADNPL010000004.1"/>
</dbReference>
<proteinExistence type="inferred from homology"/>
<dbReference type="InterPro" id="IPR039426">
    <property type="entry name" value="TonB-dep_rcpt-like"/>
</dbReference>
<feature type="signal peptide" evidence="12">
    <location>
        <begin position="1"/>
        <end position="20"/>
    </location>
</feature>
<keyword evidence="7 10" id="KW-0472">Membrane</keyword>
<evidence type="ECO:0000313" key="16">
    <source>
        <dbReference type="Proteomes" id="UP000283310"/>
    </source>
</evidence>
<comment type="caution">
    <text evidence="15">The sequence shown here is derived from an EMBL/GenBank/DDBJ whole genome shotgun (WGS) entry which is preliminary data.</text>
</comment>